<evidence type="ECO:0000313" key="1">
    <source>
        <dbReference type="Proteomes" id="UP000492821"/>
    </source>
</evidence>
<keyword evidence="1" id="KW-1185">Reference proteome</keyword>
<reference evidence="1" key="1">
    <citation type="journal article" date="2013" name="Genetics">
        <title>The draft genome and transcriptome of Panagrellus redivivus are shaped by the harsh demands of a free-living lifestyle.</title>
        <authorList>
            <person name="Srinivasan J."/>
            <person name="Dillman A.R."/>
            <person name="Macchietto M.G."/>
            <person name="Heikkinen L."/>
            <person name="Lakso M."/>
            <person name="Fracchia K.M."/>
            <person name="Antoshechkin I."/>
            <person name="Mortazavi A."/>
            <person name="Wong G."/>
            <person name="Sternberg P.W."/>
        </authorList>
    </citation>
    <scope>NUCLEOTIDE SEQUENCE [LARGE SCALE GENOMIC DNA]</scope>
    <source>
        <strain evidence="1">MT8872</strain>
    </source>
</reference>
<proteinExistence type="predicted"/>
<evidence type="ECO:0000313" key="2">
    <source>
        <dbReference type="WBParaSite" id="Pan_g16650.t1"/>
    </source>
</evidence>
<dbReference type="WBParaSite" id="Pan_g16650.t1">
    <property type="protein sequence ID" value="Pan_g16650.t1"/>
    <property type="gene ID" value="Pan_g16650"/>
</dbReference>
<accession>A0A7E4V511</accession>
<sequence length="261" mass="29689">MPYPIAKLAYGLRCRLHDLATPLERYHLQTAAGNPSICPPIQTVQIISDEITFRNEDGNTVLKGRAILSDPVPLNEDSLVCGTTLAFCNTNSQNLTSPILYNLLIRPPKKLTFHCCDFSNNFLKTLKLFNPYITSMNIGGCLSGFAFADLMTTFPMLERLQIMIRPNVPKTWATDLLPFGSQLNLLGFLSCRDVLINTTCDDIIAFLQVQKWYFQLKIDSVSAPKEYFKKLNRELQHRLPHTRYSNGYIRSFMDRVSELSL</sequence>
<dbReference type="Proteomes" id="UP000492821">
    <property type="component" value="Unassembled WGS sequence"/>
</dbReference>
<name>A0A7E4V511_PANRE</name>
<protein>
    <submittedName>
        <fullName evidence="2">Uncharacterized protein</fullName>
    </submittedName>
</protein>
<organism evidence="1 2">
    <name type="scientific">Panagrellus redivivus</name>
    <name type="common">Microworm</name>
    <dbReference type="NCBI Taxonomy" id="6233"/>
    <lineage>
        <taxon>Eukaryota</taxon>
        <taxon>Metazoa</taxon>
        <taxon>Ecdysozoa</taxon>
        <taxon>Nematoda</taxon>
        <taxon>Chromadorea</taxon>
        <taxon>Rhabditida</taxon>
        <taxon>Tylenchina</taxon>
        <taxon>Panagrolaimomorpha</taxon>
        <taxon>Panagrolaimoidea</taxon>
        <taxon>Panagrolaimidae</taxon>
        <taxon>Panagrellus</taxon>
    </lineage>
</organism>
<dbReference type="AlphaFoldDB" id="A0A7E4V511"/>
<reference evidence="2" key="2">
    <citation type="submission" date="2020-10" db="UniProtKB">
        <authorList>
            <consortium name="WormBaseParasite"/>
        </authorList>
    </citation>
    <scope>IDENTIFICATION</scope>
</reference>